<dbReference type="Gene3D" id="3.90.180.10">
    <property type="entry name" value="Medium-chain alcohol dehydrogenases, catalytic domain"/>
    <property type="match status" value="1"/>
</dbReference>
<dbReference type="SUPFAM" id="SSF51735">
    <property type="entry name" value="NAD(P)-binding Rossmann-fold domains"/>
    <property type="match status" value="1"/>
</dbReference>
<dbReference type="Gene3D" id="3.40.50.720">
    <property type="entry name" value="NAD(P)-binding Rossmann-like Domain"/>
    <property type="match status" value="1"/>
</dbReference>
<dbReference type="EMBL" id="MLJW01005446">
    <property type="protein sequence ID" value="OIQ68209.1"/>
    <property type="molecule type" value="Genomic_DNA"/>
</dbReference>
<name>A0A1J5P9C3_9ZZZZ</name>
<gene>
    <name evidence="1" type="ORF">GALL_501980</name>
</gene>
<evidence type="ECO:0000313" key="1">
    <source>
        <dbReference type="EMBL" id="OIQ68209.1"/>
    </source>
</evidence>
<dbReference type="InterPro" id="IPR036291">
    <property type="entry name" value="NAD(P)-bd_dom_sf"/>
</dbReference>
<comment type="caution">
    <text evidence="1">The sequence shown here is derived from an EMBL/GenBank/DDBJ whole genome shotgun (WGS) entry which is preliminary data.</text>
</comment>
<accession>A0A1J5P9C3</accession>
<proteinExistence type="predicted"/>
<dbReference type="InterPro" id="IPR052711">
    <property type="entry name" value="Zinc_ADH-like"/>
</dbReference>
<sequence length="137" mass="14694">MGADATINYRRTPEWQDEVLGLTNSRGADLVVEVGGQGTLIRSIASTRMGGRVAIIGGVSGFGASNVQPLHLIGGAKRLSGIFVGNRAMFERLVRFTEIARIRPVIDRVFAFDEARAAYAHLDAAQHFGKVVVQVTG</sequence>
<dbReference type="PANTHER" id="PTHR45033:SF2">
    <property type="entry name" value="ZINC-TYPE ALCOHOL DEHYDROGENASE-LIKE PROTEIN C1773.06C"/>
    <property type="match status" value="1"/>
</dbReference>
<reference evidence="1" key="1">
    <citation type="submission" date="2016-10" db="EMBL/GenBank/DDBJ databases">
        <title>Sequence of Gallionella enrichment culture.</title>
        <authorList>
            <person name="Poehlein A."/>
            <person name="Muehling M."/>
            <person name="Daniel R."/>
        </authorList>
    </citation>
    <scope>NUCLEOTIDE SEQUENCE</scope>
</reference>
<dbReference type="AlphaFoldDB" id="A0A1J5P9C3"/>
<protein>
    <submittedName>
        <fullName evidence="1">Zinc-binding dehydrogenase</fullName>
    </submittedName>
</protein>
<dbReference type="Pfam" id="PF13602">
    <property type="entry name" value="ADH_zinc_N_2"/>
    <property type="match status" value="1"/>
</dbReference>
<dbReference type="PANTHER" id="PTHR45033">
    <property type="match status" value="1"/>
</dbReference>
<organism evidence="1">
    <name type="scientific">mine drainage metagenome</name>
    <dbReference type="NCBI Taxonomy" id="410659"/>
    <lineage>
        <taxon>unclassified sequences</taxon>
        <taxon>metagenomes</taxon>
        <taxon>ecological metagenomes</taxon>
    </lineage>
</organism>